<keyword evidence="3" id="KW-1185">Reference proteome</keyword>
<protein>
    <submittedName>
        <fullName evidence="2">Uncharacterized protein</fullName>
    </submittedName>
</protein>
<dbReference type="AlphaFoldDB" id="A0A1U9KQS0"/>
<dbReference type="KEGG" id="nch:A0U93_09125"/>
<organism evidence="2 3">
    <name type="scientific">Neoasaia chiangmaiensis</name>
    <dbReference type="NCBI Taxonomy" id="320497"/>
    <lineage>
        <taxon>Bacteria</taxon>
        <taxon>Pseudomonadati</taxon>
        <taxon>Pseudomonadota</taxon>
        <taxon>Alphaproteobacteria</taxon>
        <taxon>Acetobacterales</taxon>
        <taxon>Acetobacteraceae</taxon>
        <taxon>Neoasaia</taxon>
    </lineage>
</organism>
<feature type="transmembrane region" description="Helical" evidence="1">
    <location>
        <begin position="66"/>
        <end position="86"/>
    </location>
</feature>
<dbReference type="EMBL" id="CP014691">
    <property type="protein sequence ID" value="AQS88080.1"/>
    <property type="molecule type" value="Genomic_DNA"/>
</dbReference>
<evidence type="ECO:0000256" key="1">
    <source>
        <dbReference type="SAM" id="Phobius"/>
    </source>
</evidence>
<evidence type="ECO:0000313" key="2">
    <source>
        <dbReference type="EMBL" id="AQS88080.1"/>
    </source>
</evidence>
<keyword evidence="1" id="KW-0472">Membrane</keyword>
<proteinExistence type="predicted"/>
<feature type="transmembrane region" description="Helical" evidence="1">
    <location>
        <begin position="26"/>
        <end position="46"/>
    </location>
</feature>
<gene>
    <name evidence="2" type="ORF">A0U93_09125</name>
</gene>
<feature type="transmembrane region" description="Helical" evidence="1">
    <location>
        <begin position="93"/>
        <end position="111"/>
    </location>
</feature>
<reference evidence="2 3" key="1">
    <citation type="submission" date="2016-03" db="EMBL/GenBank/DDBJ databases">
        <title>Acetic acid bacteria sequencing.</title>
        <authorList>
            <person name="Brandt J."/>
            <person name="Jakob F."/>
            <person name="Vogel R.F."/>
        </authorList>
    </citation>
    <scope>NUCLEOTIDE SEQUENCE [LARGE SCALE GENOMIC DNA]</scope>
    <source>
        <strain evidence="2 3">NBRC 101099</strain>
    </source>
</reference>
<sequence>MRRFTTSLAAADAAIARYRGARGWPWIDLLMSYVLFGWAALAVWHWQWQWQWIVTTSRFYSFYWVIHYFTAIVGFIGVLQAVAAVLRMPRTRRVAAFLGMWAFATFMANVFHRLPRS</sequence>
<dbReference type="Proteomes" id="UP000188604">
    <property type="component" value="Chromosome"/>
</dbReference>
<evidence type="ECO:0000313" key="3">
    <source>
        <dbReference type="Proteomes" id="UP000188604"/>
    </source>
</evidence>
<name>A0A1U9KQS0_9PROT</name>
<accession>A0A1U9KQS0</accession>
<keyword evidence="1" id="KW-1133">Transmembrane helix</keyword>
<keyword evidence="1" id="KW-0812">Transmembrane</keyword>